<evidence type="ECO:0000313" key="1">
    <source>
        <dbReference type="EMBL" id="KAI3807020.1"/>
    </source>
</evidence>
<reference evidence="1 2" key="2">
    <citation type="journal article" date="2022" name="Mol. Ecol. Resour.">
        <title>The genomes of chicory, endive, great burdock and yacon provide insights into Asteraceae paleo-polyploidization history and plant inulin production.</title>
        <authorList>
            <person name="Fan W."/>
            <person name="Wang S."/>
            <person name="Wang H."/>
            <person name="Wang A."/>
            <person name="Jiang F."/>
            <person name="Liu H."/>
            <person name="Zhao H."/>
            <person name="Xu D."/>
            <person name="Zhang Y."/>
        </authorList>
    </citation>
    <scope>NUCLEOTIDE SEQUENCE [LARGE SCALE GENOMIC DNA]</scope>
    <source>
        <strain evidence="2">cv. Yunnan</strain>
        <tissue evidence="1">Leaves</tissue>
    </source>
</reference>
<gene>
    <name evidence="1" type="ORF">L1987_22940</name>
</gene>
<evidence type="ECO:0000313" key="2">
    <source>
        <dbReference type="Proteomes" id="UP001056120"/>
    </source>
</evidence>
<organism evidence="1 2">
    <name type="scientific">Smallanthus sonchifolius</name>
    <dbReference type="NCBI Taxonomy" id="185202"/>
    <lineage>
        <taxon>Eukaryota</taxon>
        <taxon>Viridiplantae</taxon>
        <taxon>Streptophyta</taxon>
        <taxon>Embryophyta</taxon>
        <taxon>Tracheophyta</taxon>
        <taxon>Spermatophyta</taxon>
        <taxon>Magnoliopsida</taxon>
        <taxon>eudicotyledons</taxon>
        <taxon>Gunneridae</taxon>
        <taxon>Pentapetalae</taxon>
        <taxon>asterids</taxon>
        <taxon>campanulids</taxon>
        <taxon>Asterales</taxon>
        <taxon>Asteraceae</taxon>
        <taxon>Asteroideae</taxon>
        <taxon>Heliantheae alliance</taxon>
        <taxon>Millerieae</taxon>
        <taxon>Smallanthus</taxon>
    </lineage>
</organism>
<dbReference type="Proteomes" id="UP001056120">
    <property type="component" value="Linkage Group LG08"/>
</dbReference>
<dbReference type="EMBL" id="CM042025">
    <property type="protein sequence ID" value="KAI3807020.1"/>
    <property type="molecule type" value="Genomic_DNA"/>
</dbReference>
<sequence>MQGVAVGQAVDLIVLKGYDELIDELELMFEIKGKLRLRNECGGSHYMDNLPEPAYGGYGPMRAYGRIYGSLDFDDVI</sequence>
<comment type="caution">
    <text evidence="1">The sequence shown here is derived from an EMBL/GenBank/DDBJ whole genome shotgun (WGS) entry which is preliminary data.</text>
</comment>
<name>A0ACB9II00_9ASTR</name>
<accession>A0ACB9II00</accession>
<proteinExistence type="predicted"/>
<protein>
    <submittedName>
        <fullName evidence="1">Uncharacterized protein</fullName>
    </submittedName>
</protein>
<reference evidence="2" key="1">
    <citation type="journal article" date="2022" name="Mol. Ecol. Resour.">
        <title>The genomes of chicory, endive, great burdock and yacon provide insights into Asteraceae palaeo-polyploidization history and plant inulin production.</title>
        <authorList>
            <person name="Fan W."/>
            <person name="Wang S."/>
            <person name="Wang H."/>
            <person name="Wang A."/>
            <person name="Jiang F."/>
            <person name="Liu H."/>
            <person name="Zhao H."/>
            <person name="Xu D."/>
            <person name="Zhang Y."/>
        </authorList>
    </citation>
    <scope>NUCLEOTIDE SEQUENCE [LARGE SCALE GENOMIC DNA]</scope>
    <source>
        <strain evidence="2">cv. Yunnan</strain>
    </source>
</reference>
<keyword evidence="2" id="KW-1185">Reference proteome</keyword>